<sequence>MAAPDATDDEGGTTGLTSAELELLTRSGSYVQDERALRRAESELITVCMADKGFPYRAGTSASAPMSFEEQLLGMDERRTRGYGLHAQYVDTPGSGEKREGGEPLPPGMENDAYVARLPEAEAEKYVHALRGNASDRREMRLPDDQRITFSGKGCEAVSREELYGSLDDWAASEHVPQILNNSLTGRVTADPAYTAVMRKWKECMAAKGYSYKDPEDAYRKLKDEYGERGATRDMRKREIEVATDDGTCARQTHVPNTVLSLRRQYANSLPAADKRDLRQLADIWKAAAAQARKLTE</sequence>
<evidence type="ECO:0000313" key="2">
    <source>
        <dbReference type="EMBL" id="MDX3044586.1"/>
    </source>
</evidence>
<gene>
    <name evidence="2" type="ORF">PV383_46645</name>
</gene>
<accession>A0ABU4N5E5</accession>
<proteinExistence type="predicted"/>
<keyword evidence="3" id="KW-1185">Reference proteome</keyword>
<comment type="caution">
    <text evidence="2">The sequence shown here is derived from an EMBL/GenBank/DDBJ whole genome shotgun (WGS) entry which is preliminary data.</text>
</comment>
<dbReference type="RefSeq" id="WP_193381748.1">
    <property type="nucleotide sequence ID" value="NZ_JABXWF010000011.1"/>
</dbReference>
<dbReference type="Proteomes" id="UP001282474">
    <property type="component" value="Unassembled WGS sequence"/>
</dbReference>
<dbReference type="EMBL" id="JARAWJ010000093">
    <property type="protein sequence ID" value="MDX3044586.1"/>
    <property type="molecule type" value="Genomic_DNA"/>
</dbReference>
<feature type="region of interest" description="Disordered" evidence="1">
    <location>
        <begin position="1"/>
        <end position="20"/>
    </location>
</feature>
<evidence type="ECO:0000313" key="3">
    <source>
        <dbReference type="Proteomes" id="UP001282474"/>
    </source>
</evidence>
<organism evidence="2 3">
    <name type="scientific">Streptomyces caniscabiei</name>
    <dbReference type="NCBI Taxonomy" id="2746961"/>
    <lineage>
        <taxon>Bacteria</taxon>
        <taxon>Bacillati</taxon>
        <taxon>Actinomycetota</taxon>
        <taxon>Actinomycetes</taxon>
        <taxon>Kitasatosporales</taxon>
        <taxon>Streptomycetaceae</taxon>
        <taxon>Streptomyces</taxon>
    </lineage>
</organism>
<reference evidence="2 3" key="1">
    <citation type="journal article" date="2023" name="Microb. Genom.">
        <title>Mesoterricola silvestris gen. nov., sp. nov., Mesoterricola sediminis sp. nov., Geothrix oryzae sp. nov., Geothrix edaphica sp. nov., Geothrix rubra sp. nov., and Geothrix limicola sp. nov., six novel members of Acidobacteriota isolated from soils.</title>
        <authorList>
            <person name="Weisberg A.J."/>
            <person name="Pearce E."/>
            <person name="Kramer C.G."/>
            <person name="Chang J.H."/>
            <person name="Clarke C.R."/>
        </authorList>
    </citation>
    <scope>NUCLEOTIDE SEQUENCE [LARGE SCALE GENOMIC DNA]</scope>
    <source>
        <strain evidence="2 3">NE20-4-1</strain>
    </source>
</reference>
<protein>
    <submittedName>
        <fullName evidence="2">Uncharacterized protein</fullName>
    </submittedName>
</protein>
<feature type="region of interest" description="Disordered" evidence="1">
    <location>
        <begin position="87"/>
        <end position="106"/>
    </location>
</feature>
<evidence type="ECO:0000256" key="1">
    <source>
        <dbReference type="SAM" id="MobiDB-lite"/>
    </source>
</evidence>
<feature type="compositionally biased region" description="Acidic residues" evidence="1">
    <location>
        <begin position="1"/>
        <end position="11"/>
    </location>
</feature>
<name>A0ABU4N5E5_9ACTN</name>